<protein>
    <submittedName>
        <fullName evidence="1">Uncharacterized protein</fullName>
    </submittedName>
</protein>
<comment type="caution">
    <text evidence="1">The sequence shown here is derived from an EMBL/GenBank/DDBJ whole genome shotgun (WGS) entry which is preliminary data.</text>
</comment>
<gene>
    <name evidence="1" type="ORF">C9J27_05900</name>
</gene>
<sequence>MNGYIKPRFQPQLSDKGSTTVNFVHSQNDFYFWKLLNDNIDWAEIFVSSSVTTVCISRRSITSLEGDSFFKDLIEGSFFKDRDLAFNSFMDVVIIKNKKRIEHKIFIEAFEILCEATYRYRTHSATVAEKKIKEMPTDKLTLSVVNTSESFYNDYLRLSKEKPYESYESALNELKKRHRG</sequence>
<evidence type="ECO:0000313" key="2">
    <source>
        <dbReference type="Proteomes" id="UP000241426"/>
    </source>
</evidence>
<organism evidence="1 2">
    <name type="scientific">Photobacterium kishitanii</name>
    <dbReference type="NCBI Taxonomy" id="318456"/>
    <lineage>
        <taxon>Bacteria</taxon>
        <taxon>Pseudomonadati</taxon>
        <taxon>Pseudomonadota</taxon>
        <taxon>Gammaproteobacteria</taxon>
        <taxon>Vibrionales</taxon>
        <taxon>Vibrionaceae</taxon>
        <taxon>Photobacterium</taxon>
    </lineage>
</organism>
<dbReference type="Proteomes" id="UP000241426">
    <property type="component" value="Unassembled WGS sequence"/>
</dbReference>
<evidence type="ECO:0000313" key="1">
    <source>
        <dbReference type="EMBL" id="PSV00671.1"/>
    </source>
</evidence>
<dbReference type="AlphaFoldDB" id="A0A2T3KLV4"/>
<dbReference type="EMBL" id="PYNF01000003">
    <property type="protein sequence ID" value="PSV00671.1"/>
    <property type="molecule type" value="Genomic_DNA"/>
</dbReference>
<reference evidence="1 2" key="1">
    <citation type="submission" date="2018-01" db="EMBL/GenBank/DDBJ databases">
        <title>Whole genome sequencing of Histamine producing bacteria.</title>
        <authorList>
            <person name="Butler K."/>
        </authorList>
    </citation>
    <scope>NUCLEOTIDE SEQUENCE [LARGE SCALE GENOMIC DNA]</scope>
    <source>
        <strain evidence="1 2">FS-7.2</strain>
    </source>
</reference>
<name>A0A2T3KLV4_9GAMM</name>
<proteinExistence type="predicted"/>
<accession>A0A2T3KLV4</accession>